<protein>
    <recommendedName>
        <fullName evidence="2">FCP1 homology domain-containing protein</fullName>
    </recommendedName>
</protein>
<feature type="domain" description="FCP1 homology" evidence="2">
    <location>
        <begin position="53"/>
        <end position="137"/>
    </location>
</feature>
<keyword evidence="4" id="KW-1185">Reference proteome</keyword>
<reference evidence="3" key="2">
    <citation type="submission" date="2023-06" db="EMBL/GenBank/DDBJ databases">
        <authorList>
            <person name="Ma L."/>
            <person name="Liu K.-W."/>
            <person name="Li Z."/>
            <person name="Hsiao Y.-Y."/>
            <person name="Qi Y."/>
            <person name="Fu T."/>
            <person name="Tang G."/>
            <person name="Zhang D."/>
            <person name="Sun W.-H."/>
            <person name="Liu D.-K."/>
            <person name="Li Y."/>
            <person name="Chen G.-Z."/>
            <person name="Liu X.-D."/>
            <person name="Liao X.-Y."/>
            <person name="Jiang Y.-T."/>
            <person name="Yu X."/>
            <person name="Hao Y."/>
            <person name="Huang J."/>
            <person name="Zhao X.-W."/>
            <person name="Ke S."/>
            <person name="Chen Y.-Y."/>
            <person name="Wu W.-L."/>
            <person name="Hsu J.-L."/>
            <person name="Lin Y.-F."/>
            <person name="Huang M.-D."/>
            <person name="Li C.-Y."/>
            <person name="Huang L."/>
            <person name="Wang Z.-W."/>
            <person name="Zhao X."/>
            <person name="Zhong W.-Y."/>
            <person name="Peng D.-H."/>
            <person name="Ahmad S."/>
            <person name="Lan S."/>
            <person name="Zhang J.-S."/>
            <person name="Tsai W.-C."/>
            <person name="Van De Peer Y."/>
            <person name="Liu Z.-J."/>
        </authorList>
    </citation>
    <scope>NUCLEOTIDE SEQUENCE</scope>
    <source>
        <strain evidence="3">CP</strain>
        <tissue evidence="3">Leaves</tissue>
    </source>
</reference>
<dbReference type="InterPro" id="IPR004274">
    <property type="entry name" value="FCP1_dom"/>
</dbReference>
<feature type="compositionally biased region" description="Basic and acidic residues" evidence="1">
    <location>
        <begin position="197"/>
        <end position="206"/>
    </location>
</feature>
<dbReference type="Pfam" id="PF03031">
    <property type="entry name" value="NIF"/>
    <property type="match status" value="1"/>
</dbReference>
<dbReference type="EMBL" id="JAUJYO010000008">
    <property type="protein sequence ID" value="KAK1310179.1"/>
    <property type="molecule type" value="Genomic_DNA"/>
</dbReference>
<evidence type="ECO:0000313" key="3">
    <source>
        <dbReference type="EMBL" id="KAK1310179.1"/>
    </source>
</evidence>
<proteinExistence type="predicted"/>
<evidence type="ECO:0000259" key="2">
    <source>
        <dbReference type="Pfam" id="PF03031"/>
    </source>
</evidence>
<sequence length="232" mass="25171">MLKKKDEEITNANTTVMTLKNHVFKLVGVNFLCKKVAKDTAADVRTLKGELEQKPLFLKELKKIWDNESSDLPWSKGRYASSNTLLIDDSPYKALLNPPNNAIFPHPYTVEHVHDDGQGLKGELRVFLEGLAEAEDVPTYVASHPLGQPAITSTDRNWGLSMLFPISNNEPGRSVVGASGDREDAGEPSVGSGGSNRGRENTGRDREAALADDLFLAKVVIESADVSPSSAG</sequence>
<accession>A0AAV9EBC6</accession>
<evidence type="ECO:0000313" key="4">
    <source>
        <dbReference type="Proteomes" id="UP001180020"/>
    </source>
</evidence>
<dbReference type="AlphaFoldDB" id="A0AAV9EBC6"/>
<dbReference type="Gene3D" id="3.40.50.1000">
    <property type="entry name" value="HAD superfamily/HAD-like"/>
    <property type="match status" value="1"/>
</dbReference>
<reference evidence="3" key="1">
    <citation type="journal article" date="2023" name="Nat. Commun.">
        <title>Diploid and tetraploid genomes of Acorus and the evolution of monocots.</title>
        <authorList>
            <person name="Ma L."/>
            <person name="Liu K.W."/>
            <person name="Li Z."/>
            <person name="Hsiao Y.Y."/>
            <person name="Qi Y."/>
            <person name="Fu T."/>
            <person name="Tang G.D."/>
            <person name="Zhang D."/>
            <person name="Sun W.H."/>
            <person name="Liu D.K."/>
            <person name="Li Y."/>
            <person name="Chen G.Z."/>
            <person name="Liu X.D."/>
            <person name="Liao X.Y."/>
            <person name="Jiang Y.T."/>
            <person name="Yu X."/>
            <person name="Hao Y."/>
            <person name="Huang J."/>
            <person name="Zhao X.W."/>
            <person name="Ke S."/>
            <person name="Chen Y.Y."/>
            <person name="Wu W.L."/>
            <person name="Hsu J.L."/>
            <person name="Lin Y.F."/>
            <person name="Huang M.D."/>
            <person name="Li C.Y."/>
            <person name="Huang L."/>
            <person name="Wang Z.W."/>
            <person name="Zhao X."/>
            <person name="Zhong W.Y."/>
            <person name="Peng D.H."/>
            <person name="Ahmad S."/>
            <person name="Lan S."/>
            <person name="Zhang J.S."/>
            <person name="Tsai W.C."/>
            <person name="Van de Peer Y."/>
            <person name="Liu Z.J."/>
        </authorList>
    </citation>
    <scope>NUCLEOTIDE SEQUENCE</scope>
    <source>
        <strain evidence="3">CP</strain>
    </source>
</reference>
<dbReference type="InterPro" id="IPR023214">
    <property type="entry name" value="HAD_sf"/>
</dbReference>
<evidence type="ECO:0000256" key="1">
    <source>
        <dbReference type="SAM" id="MobiDB-lite"/>
    </source>
</evidence>
<name>A0AAV9EBC6_ACOCL</name>
<dbReference type="Proteomes" id="UP001180020">
    <property type="component" value="Unassembled WGS sequence"/>
</dbReference>
<comment type="caution">
    <text evidence="3">The sequence shown here is derived from an EMBL/GenBank/DDBJ whole genome shotgun (WGS) entry which is preliminary data.</text>
</comment>
<feature type="region of interest" description="Disordered" evidence="1">
    <location>
        <begin position="171"/>
        <end position="206"/>
    </location>
</feature>
<organism evidence="3 4">
    <name type="scientific">Acorus calamus</name>
    <name type="common">Sweet flag</name>
    <dbReference type="NCBI Taxonomy" id="4465"/>
    <lineage>
        <taxon>Eukaryota</taxon>
        <taxon>Viridiplantae</taxon>
        <taxon>Streptophyta</taxon>
        <taxon>Embryophyta</taxon>
        <taxon>Tracheophyta</taxon>
        <taxon>Spermatophyta</taxon>
        <taxon>Magnoliopsida</taxon>
        <taxon>Liliopsida</taxon>
        <taxon>Acoraceae</taxon>
        <taxon>Acorus</taxon>
    </lineage>
</organism>
<gene>
    <name evidence="3" type="ORF">QJS10_CPA08g00535</name>
</gene>